<evidence type="ECO:0000313" key="1">
    <source>
        <dbReference type="EMBL" id="KKL26262.1"/>
    </source>
</evidence>
<feature type="non-terminal residue" evidence="1">
    <location>
        <position position="1"/>
    </location>
</feature>
<dbReference type="EMBL" id="LAZR01035897">
    <property type="protein sequence ID" value="KKL26262.1"/>
    <property type="molecule type" value="Genomic_DNA"/>
</dbReference>
<dbReference type="AlphaFoldDB" id="A0A0F9CIK5"/>
<comment type="caution">
    <text evidence="1">The sequence shown here is derived from an EMBL/GenBank/DDBJ whole genome shotgun (WGS) entry which is preliminary data.</text>
</comment>
<accession>A0A0F9CIK5</accession>
<proteinExistence type="predicted"/>
<protein>
    <submittedName>
        <fullName evidence="1">Uncharacterized protein</fullName>
    </submittedName>
</protein>
<name>A0A0F9CIK5_9ZZZZ</name>
<sequence>MDNLVHELVKPTVTKVVFSTGPLMNSYESYAAKKNDFIRYIEDQLRHGIYRTVSRQKTIHDEFTGKPKVITVAELDTSATAPGGLARQEDAPFELFGLQIAAVSIEKIRYDKVITDQIASQQKAQMEVQTAIANTKKQEQQLIQEQKRGEKEAVVAKWEQEVIKARAVTEAEQKMEVAKLDKVAAEYTKQKEILLGEGEATRKRLVMQADGQLKVKLDAYIEVQKVWATAVASYGGNWVPQTVLGGGSSNGLNGAQTFMDIMTMKAARDLNFEPNPTK</sequence>
<organism evidence="1">
    <name type="scientific">marine sediment metagenome</name>
    <dbReference type="NCBI Taxonomy" id="412755"/>
    <lineage>
        <taxon>unclassified sequences</taxon>
        <taxon>metagenomes</taxon>
        <taxon>ecological metagenomes</taxon>
    </lineage>
</organism>
<reference evidence="1" key="1">
    <citation type="journal article" date="2015" name="Nature">
        <title>Complex archaea that bridge the gap between prokaryotes and eukaryotes.</title>
        <authorList>
            <person name="Spang A."/>
            <person name="Saw J.H."/>
            <person name="Jorgensen S.L."/>
            <person name="Zaremba-Niedzwiedzka K."/>
            <person name="Martijn J."/>
            <person name="Lind A.E."/>
            <person name="van Eijk R."/>
            <person name="Schleper C."/>
            <person name="Guy L."/>
            <person name="Ettema T.J."/>
        </authorList>
    </citation>
    <scope>NUCLEOTIDE SEQUENCE</scope>
</reference>
<gene>
    <name evidence="1" type="ORF">LCGC14_2397060</name>
</gene>